<dbReference type="EMBL" id="OW240912">
    <property type="protein sequence ID" value="CAH2222123.1"/>
    <property type="molecule type" value="Genomic_DNA"/>
</dbReference>
<evidence type="ECO:0000313" key="1">
    <source>
        <dbReference type="EMBL" id="CAH2222123.1"/>
    </source>
</evidence>
<keyword evidence="2" id="KW-1185">Reference proteome</keyword>
<feature type="non-terminal residue" evidence="1">
    <location>
        <position position="66"/>
    </location>
</feature>
<gene>
    <name evidence="1" type="ORF">PECUL_23A024744</name>
</gene>
<feature type="non-terminal residue" evidence="1">
    <location>
        <position position="1"/>
    </location>
</feature>
<accession>A0AAD1VLI4</accession>
<organism evidence="1 2">
    <name type="scientific">Pelobates cultripes</name>
    <name type="common">Western spadefoot toad</name>
    <dbReference type="NCBI Taxonomy" id="61616"/>
    <lineage>
        <taxon>Eukaryota</taxon>
        <taxon>Metazoa</taxon>
        <taxon>Chordata</taxon>
        <taxon>Craniata</taxon>
        <taxon>Vertebrata</taxon>
        <taxon>Euteleostomi</taxon>
        <taxon>Amphibia</taxon>
        <taxon>Batrachia</taxon>
        <taxon>Anura</taxon>
        <taxon>Pelobatoidea</taxon>
        <taxon>Pelobatidae</taxon>
        <taxon>Pelobates</taxon>
    </lineage>
</organism>
<evidence type="ECO:0000313" key="2">
    <source>
        <dbReference type="Proteomes" id="UP001295444"/>
    </source>
</evidence>
<sequence length="66" mass="7593">LVRYAPAIRRQHTGIHSSNCYRRWSRLEYRDLGDVQSGQMCILSSNDHDETQATRGGFQVLEVLCP</sequence>
<proteinExistence type="predicted"/>
<dbReference type="Proteomes" id="UP001295444">
    <property type="component" value="Chromosome 01"/>
</dbReference>
<protein>
    <submittedName>
        <fullName evidence="1">Uncharacterized protein</fullName>
    </submittedName>
</protein>
<dbReference type="AlphaFoldDB" id="A0AAD1VLI4"/>
<name>A0AAD1VLI4_PELCU</name>
<reference evidence="1" key="1">
    <citation type="submission" date="2022-03" db="EMBL/GenBank/DDBJ databases">
        <authorList>
            <person name="Alioto T."/>
            <person name="Alioto T."/>
            <person name="Gomez Garrido J."/>
        </authorList>
    </citation>
    <scope>NUCLEOTIDE SEQUENCE</scope>
</reference>